<evidence type="ECO:0000256" key="1">
    <source>
        <dbReference type="SAM" id="Phobius"/>
    </source>
</evidence>
<dbReference type="Pfam" id="PF16697">
    <property type="entry name" value="Yop-YscD_cpl"/>
    <property type="match status" value="1"/>
</dbReference>
<keyword evidence="4" id="KW-1185">Reference proteome</keyword>
<dbReference type="InterPro" id="IPR000253">
    <property type="entry name" value="FHA_dom"/>
</dbReference>
<accession>A0ABP9E2G9</accession>
<reference evidence="4" key="1">
    <citation type="journal article" date="2019" name="Int. J. Syst. Evol. Microbiol.">
        <title>The Global Catalogue of Microorganisms (GCM) 10K type strain sequencing project: providing services to taxonomists for standard genome sequencing and annotation.</title>
        <authorList>
            <consortium name="The Broad Institute Genomics Platform"/>
            <consortium name="The Broad Institute Genome Sequencing Center for Infectious Disease"/>
            <person name="Wu L."/>
            <person name="Ma J."/>
        </authorList>
    </citation>
    <scope>NUCLEOTIDE SEQUENCE [LARGE SCALE GENOMIC DNA]</scope>
    <source>
        <strain evidence="4">JCM 18392</strain>
    </source>
</reference>
<dbReference type="Proteomes" id="UP001501323">
    <property type="component" value="Unassembled WGS sequence"/>
</dbReference>
<gene>
    <name evidence="3" type="ORF">GCM10023332_18130</name>
</gene>
<evidence type="ECO:0000313" key="4">
    <source>
        <dbReference type="Proteomes" id="UP001501323"/>
    </source>
</evidence>
<dbReference type="EMBL" id="BAABJY010000002">
    <property type="protein sequence ID" value="GAA4866313.1"/>
    <property type="molecule type" value="Genomic_DNA"/>
</dbReference>
<feature type="transmembrane region" description="Helical" evidence="1">
    <location>
        <begin position="288"/>
        <end position="308"/>
    </location>
</feature>
<keyword evidence="1" id="KW-1133">Transmembrane helix</keyword>
<keyword evidence="1" id="KW-0472">Membrane</keyword>
<evidence type="ECO:0000313" key="3">
    <source>
        <dbReference type="EMBL" id="GAA4866313.1"/>
    </source>
</evidence>
<feature type="domain" description="FHA" evidence="2">
    <location>
        <begin position="177"/>
        <end position="226"/>
    </location>
</feature>
<name>A0ABP9E2G9_9GAMM</name>
<dbReference type="Gene3D" id="2.60.200.20">
    <property type="match status" value="1"/>
</dbReference>
<evidence type="ECO:0000259" key="2">
    <source>
        <dbReference type="PROSITE" id="PS50006"/>
    </source>
</evidence>
<comment type="caution">
    <text evidence="3">The sequence shown here is derived from an EMBL/GenBank/DDBJ whole genome shotgun (WGS) entry which is preliminary data.</text>
</comment>
<dbReference type="InterPro" id="IPR032030">
    <property type="entry name" value="YscD_cytoplasmic_dom"/>
</dbReference>
<organism evidence="3 4">
    <name type="scientific">Luteimonas vadosa</name>
    <dbReference type="NCBI Taxonomy" id="1165507"/>
    <lineage>
        <taxon>Bacteria</taxon>
        <taxon>Pseudomonadati</taxon>
        <taxon>Pseudomonadota</taxon>
        <taxon>Gammaproteobacteria</taxon>
        <taxon>Lysobacterales</taxon>
        <taxon>Lysobacteraceae</taxon>
        <taxon>Luteimonas</taxon>
    </lineage>
</organism>
<dbReference type="CDD" id="cd00060">
    <property type="entry name" value="FHA"/>
    <property type="match status" value="2"/>
</dbReference>
<dbReference type="InterPro" id="IPR008984">
    <property type="entry name" value="SMAD_FHA_dom_sf"/>
</dbReference>
<protein>
    <recommendedName>
        <fullName evidence="2">FHA domain-containing protein</fullName>
    </recommendedName>
</protein>
<dbReference type="SUPFAM" id="SSF49879">
    <property type="entry name" value="SMAD/FHA domain"/>
    <property type="match status" value="1"/>
</dbReference>
<keyword evidence="1" id="KW-0812">Transmembrane</keyword>
<proteinExistence type="predicted"/>
<dbReference type="PROSITE" id="PS50006">
    <property type="entry name" value="FHA_DOMAIN"/>
    <property type="match status" value="1"/>
</dbReference>
<sequence length="309" mass="33161">MGVADVDAGHARIPWGGATILARVGPTSKPGGMLDSVRMNDLKLRFADTDRELPLAIGVNAVGRNGSDKGTLGPLEPDANHAVRFCVDRRGVWLTVAEGTKGVHVNGREVRRMAMLRVGDAIYVDGEEMRLIPVRAPAPLSSMAQDFEETDEDDPRVVLRGVGGQYHGRSFTLQRPRLVGSARDADIRIDDPAFPERHARLELLGTQVVLRDLSMADGSEVNGLAVLDAVLKPGDQVVFDAHHRFVVEAPVRTSSHHSRGGLLDDGEHQTAEAMPAAESRGGTYRLPWLLLAAVLLAASLGALLLFGAS</sequence>